<dbReference type="AlphaFoldDB" id="A0A3D8IKJ7"/>
<keyword evidence="8 12" id="KW-0238">DNA-binding</keyword>
<dbReference type="InterPro" id="IPR016136">
    <property type="entry name" value="DNA_helicase_N/primase_C"/>
</dbReference>
<dbReference type="GO" id="GO:0005524">
    <property type="term" value="F:ATP binding"/>
    <property type="evidence" value="ECO:0007669"/>
    <property type="project" value="UniProtKB-UniRule"/>
</dbReference>
<dbReference type="EC" id="5.6.2.3" evidence="11 12"/>
<dbReference type="GO" id="GO:0016887">
    <property type="term" value="F:ATP hydrolysis activity"/>
    <property type="evidence" value="ECO:0007669"/>
    <property type="project" value="RHEA"/>
</dbReference>
<sequence length="480" mass="53901">MENVIIQIERVVLSAILFSPDKFDEACNVLTHSDFILPLHACMFRACETMIKTNIPITVESLCMEMGKHMQVSLDDIAIIAAESPIANIDFYIKQIKNAAINRALFSLASFIRDESLKHGSSAKETLELVEKKIYSLSLQDYQSDFRDAKEIVLSTLHFIKENKAKEGALKGIDTGFKELNNATTGFNPGELIIVGARPSMGKTALALSMALKILSGDRGVALFSLEMPAEQLMLRMFAARSLIPLQILRSGDLDDNGLEKLTQCADELCSKSLYIDDNPDLTLAGLRSKLRKLKTKDDSVSIVMIDYLQLMSGVTNKGINARHEIIAEISRGLKNLARELNIPIVALSQLNRTLEARDDKRPILSDLRESGSIEQDADMILFLYRDEVYKERESKQEAKRKQKQGEAIQEEIYKAPAIEEAEIILAKNRNGETRTIKIKYNKKYTLFQDETEEREIKMSLQNAPTYTISDTIDISGMPL</sequence>
<dbReference type="OrthoDB" id="9773982at2"/>
<dbReference type="PANTHER" id="PTHR30153">
    <property type="entry name" value="REPLICATIVE DNA HELICASE DNAB"/>
    <property type="match status" value="1"/>
</dbReference>
<evidence type="ECO:0000256" key="6">
    <source>
        <dbReference type="ARBA" id="ARBA00022806"/>
    </source>
</evidence>
<dbReference type="Proteomes" id="UP000256379">
    <property type="component" value="Unassembled WGS sequence"/>
</dbReference>
<dbReference type="RefSeq" id="WP_115543114.1">
    <property type="nucleotide sequence ID" value="NZ_NXLQ01000011.1"/>
</dbReference>
<dbReference type="Gene3D" id="1.10.860.10">
    <property type="entry name" value="DNAb Helicase, Chain A"/>
    <property type="match status" value="1"/>
</dbReference>
<dbReference type="GO" id="GO:0005829">
    <property type="term" value="C:cytosol"/>
    <property type="evidence" value="ECO:0007669"/>
    <property type="project" value="TreeGrafter"/>
</dbReference>
<comment type="caution">
    <text evidence="14">The sequence shown here is derived from an EMBL/GenBank/DDBJ whole genome shotgun (WGS) entry which is preliminary data.</text>
</comment>
<comment type="similarity">
    <text evidence="1 12">Belongs to the helicase family. DnaB subfamily.</text>
</comment>
<dbReference type="PANTHER" id="PTHR30153:SF2">
    <property type="entry name" value="REPLICATIVE DNA HELICASE"/>
    <property type="match status" value="1"/>
</dbReference>
<reference evidence="14 15" key="1">
    <citation type="submission" date="2018-04" db="EMBL/GenBank/DDBJ databases">
        <title>Novel Campyloabacter and Helicobacter Species and Strains.</title>
        <authorList>
            <person name="Mannion A.J."/>
            <person name="Shen Z."/>
            <person name="Fox J.G."/>
        </authorList>
    </citation>
    <scope>NUCLEOTIDE SEQUENCE [LARGE SCALE GENOMIC DNA]</scope>
    <source>
        <strain evidence="14 15">MIT 17-337</strain>
    </source>
</reference>
<dbReference type="Pfam" id="PF03796">
    <property type="entry name" value="DnaB_C"/>
    <property type="match status" value="1"/>
</dbReference>
<dbReference type="SUPFAM" id="SSF48024">
    <property type="entry name" value="N-terminal domain of DnaB helicase"/>
    <property type="match status" value="1"/>
</dbReference>
<keyword evidence="7 12" id="KW-0067">ATP-binding</keyword>
<evidence type="ECO:0000256" key="7">
    <source>
        <dbReference type="ARBA" id="ARBA00022840"/>
    </source>
</evidence>
<dbReference type="GO" id="GO:0006269">
    <property type="term" value="P:DNA replication, synthesis of primer"/>
    <property type="evidence" value="ECO:0007669"/>
    <property type="project" value="UniProtKB-UniRule"/>
</dbReference>
<dbReference type="Pfam" id="PF00772">
    <property type="entry name" value="DnaB"/>
    <property type="match status" value="1"/>
</dbReference>
<dbReference type="NCBIfam" id="TIGR00665">
    <property type="entry name" value="DnaB"/>
    <property type="match status" value="1"/>
</dbReference>
<dbReference type="CDD" id="cd00984">
    <property type="entry name" value="DnaB_C"/>
    <property type="match status" value="1"/>
</dbReference>
<evidence type="ECO:0000256" key="3">
    <source>
        <dbReference type="ARBA" id="ARBA00022705"/>
    </source>
</evidence>
<organism evidence="14 15">
    <name type="scientific">Helicobacter didelphidarum</name>
    <dbReference type="NCBI Taxonomy" id="2040648"/>
    <lineage>
        <taxon>Bacteria</taxon>
        <taxon>Pseudomonadati</taxon>
        <taxon>Campylobacterota</taxon>
        <taxon>Epsilonproteobacteria</taxon>
        <taxon>Campylobacterales</taxon>
        <taxon>Helicobacteraceae</taxon>
        <taxon>Helicobacter</taxon>
    </lineage>
</organism>
<keyword evidence="3 12" id="KW-0235">DNA replication</keyword>
<keyword evidence="5 12" id="KW-0378">Hydrolase</keyword>
<evidence type="ECO:0000256" key="9">
    <source>
        <dbReference type="ARBA" id="ARBA00023235"/>
    </source>
</evidence>
<evidence type="ECO:0000256" key="8">
    <source>
        <dbReference type="ARBA" id="ARBA00023125"/>
    </source>
</evidence>
<dbReference type="GO" id="GO:1990077">
    <property type="term" value="C:primosome complex"/>
    <property type="evidence" value="ECO:0007669"/>
    <property type="project" value="UniProtKB-UniRule"/>
</dbReference>
<dbReference type="GO" id="GO:0043139">
    <property type="term" value="F:5'-3' DNA helicase activity"/>
    <property type="evidence" value="ECO:0007669"/>
    <property type="project" value="UniProtKB-EC"/>
</dbReference>
<comment type="catalytic activity">
    <reaction evidence="10 12">
        <text>ATP + H2O = ADP + phosphate + H(+)</text>
        <dbReference type="Rhea" id="RHEA:13065"/>
        <dbReference type="ChEBI" id="CHEBI:15377"/>
        <dbReference type="ChEBI" id="CHEBI:15378"/>
        <dbReference type="ChEBI" id="CHEBI:30616"/>
        <dbReference type="ChEBI" id="CHEBI:43474"/>
        <dbReference type="ChEBI" id="CHEBI:456216"/>
        <dbReference type="EC" id="5.6.2.3"/>
    </reaction>
</comment>
<evidence type="ECO:0000313" key="15">
    <source>
        <dbReference type="Proteomes" id="UP000256379"/>
    </source>
</evidence>
<evidence type="ECO:0000256" key="2">
    <source>
        <dbReference type="ARBA" id="ARBA00022515"/>
    </source>
</evidence>
<dbReference type="GO" id="GO:0003677">
    <property type="term" value="F:DNA binding"/>
    <property type="evidence" value="ECO:0007669"/>
    <property type="project" value="UniProtKB-UniRule"/>
</dbReference>
<dbReference type="PROSITE" id="PS51199">
    <property type="entry name" value="SF4_HELICASE"/>
    <property type="match status" value="1"/>
</dbReference>
<accession>A0A3D8IKJ7</accession>
<name>A0A3D8IKJ7_9HELI</name>
<gene>
    <name evidence="14" type="primary">dnaB</name>
    <name evidence="14" type="ORF">CQA53_05985</name>
</gene>
<dbReference type="Gene3D" id="3.40.50.300">
    <property type="entry name" value="P-loop containing nucleotide triphosphate hydrolases"/>
    <property type="match status" value="1"/>
</dbReference>
<dbReference type="InterPro" id="IPR007694">
    <property type="entry name" value="DNA_helicase_DnaB-like_C"/>
</dbReference>
<dbReference type="SUPFAM" id="SSF52540">
    <property type="entry name" value="P-loop containing nucleoside triphosphate hydrolases"/>
    <property type="match status" value="1"/>
</dbReference>
<evidence type="ECO:0000256" key="10">
    <source>
        <dbReference type="ARBA" id="ARBA00048954"/>
    </source>
</evidence>
<feature type="domain" description="SF4 helicase" evidence="13">
    <location>
        <begin position="166"/>
        <end position="455"/>
    </location>
</feature>
<evidence type="ECO:0000256" key="12">
    <source>
        <dbReference type="RuleBase" id="RU362085"/>
    </source>
</evidence>
<evidence type="ECO:0000259" key="13">
    <source>
        <dbReference type="PROSITE" id="PS51199"/>
    </source>
</evidence>
<keyword evidence="9" id="KW-0413">Isomerase</keyword>
<evidence type="ECO:0000256" key="11">
    <source>
        <dbReference type="NCBIfam" id="TIGR00665"/>
    </source>
</evidence>
<keyword evidence="4 12" id="KW-0547">Nucleotide-binding</keyword>
<proteinExistence type="inferred from homology"/>
<evidence type="ECO:0000256" key="1">
    <source>
        <dbReference type="ARBA" id="ARBA00008428"/>
    </source>
</evidence>
<keyword evidence="6 12" id="KW-0347">Helicase</keyword>
<dbReference type="InterPro" id="IPR027417">
    <property type="entry name" value="P-loop_NTPase"/>
</dbReference>
<dbReference type="InterPro" id="IPR036185">
    <property type="entry name" value="DNA_heli_DnaB-like_N_sf"/>
</dbReference>
<dbReference type="EMBL" id="NXLQ01000011">
    <property type="protein sequence ID" value="RDU65708.1"/>
    <property type="molecule type" value="Genomic_DNA"/>
</dbReference>
<evidence type="ECO:0000313" key="14">
    <source>
        <dbReference type="EMBL" id="RDU65708.1"/>
    </source>
</evidence>
<evidence type="ECO:0000256" key="4">
    <source>
        <dbReference type="ARBA" id="ARBA00022741"/>
    </source>
</evidence>
<dbReference type="InterPro" id="IPR007692">
    <property type="entry name" value="DNA_helicase_DnaB"/>
</dbReference>
<protein>
    <recommendedName>
        <fullName evidence="11 12">Replicative DNA helicase</fullName>
        <ecNumber evidence="11 12">5.6.2.3</ecNumber>
    </recommendedName>
</protein>
<dbReference type="InterPro" id="IPR007693">
    <property type="entry name" value="DNA_helicase_DnaB-like_N"/>
</dbReference>
<keyword evidence="2 12" id="KW-0639">Primosome</keyword>
<comment type="function">
    <text evidence="12">The main replicative DNA helicase, it participates in initiation and elongation during chromosome replication. Travels ahead of the DNA replisome, separating dsDNA into templates for DNA synthesis. A processive ATP-dependent 5'-3' DNA helicase it has DNA-dependent ATPase activity.</text>
</comment>
<evidence type="ECO:0000256" key="5">
    <source>
        <dbReference type="ARBA" id="ARBA00022801"/>
    </source>
</evidence>
<keyword evidence="15" id="KW-1185">Reference proteome</keyword>